<dbReference type="InterPro" id="IPR045584">
    <property type="entry name" value="Pilin-like"/>
</dbReference>
<reference evidence="4" key="1">
    <citation type="submission" date="2017-09" db="EMBL/GenBank/DDBJ databases">
        <title>Depth-based differentiation of microbial function through sediment-hosted aquifers and enrichment of novel symbionts in the deep terrestrial subsurface.</title>
        <authorList>
            <person name="Probst A.J."/>
            <person name="Ladd B."/>
            <person name="Jarett J.K."/>
            <person name="Geller-Mcgrath D.E."/>
            <person name="Sieber C.M.K."/>
            <person name="Emerson J.B."/>
            <person name="Anantharaman K."/>
            <person name="Thomas B.C."/>
            <person name="Malmstrom R."/>
            <person name="Stieglmeier M."/>
            <person name="Klingl A."/>
            <person name="Woyke T."/>
            <person name="Ryan C.M."/>
            <person name="Banfield J.F."/>
        </authorList>
    </citation>
    <scope>NUCLEOTIDE SEQUENCE [LARGE SCALE GENOMIC DNA]</scope>
</reference>
<dbReference type="InterPro" id="IPR012902">
    <property type="entry name" value="N_methyl_site"/>
</dbReference>
<evidence type="ECO:0000256" key="2">
    <source>
        <dbReference type="SAM" id="Phobius"/>
    </source>
</evidence>
<evidence type="ECO:0000313" key="4">
    <source>
        <dbReference type="Proteomes" id="UP000231382"/>
    </source>
</evidence>
<feature type="transmembrane region" description="Helical" evidence="2">
    <location>
        <begin position="20"/>
        <end position="39"/>
    </location>
</feature>
<dbReference type="GO" id="GO:0015628">
    <property type="term" value="P:protein secretion by the type II secretion system"/>
    <property type="evidence" value="ECO:0007669"/>
    <property type="project" value="InterPro"/>
</dbReference>
<keyword evidence="2" id="KW-1133">Transmembrane helix</keyword>
<proteinExistence type="predicted"/>
<sequence>MMRGKQKNEIRKRAFTLIELLIVILIVGILATIAIVSYGNMKERAKAAKMAADLKQIETAFHLWATSEGVSSWWQEDVWKAPTDEPTLDWLSKNTSLKEWLPSALNVDNNLYVYDNDLDTFDTSVNNCANGVIYAGVNLNIWDPTLISSAEALDKQIDNGDGPKCGKLVWDKTGTDGNFIGYKLGNNSSDL</sequence>
<accession>A0A2H0W7L7</accession>
<dbReference type="EMBL" id="PEZW01000001">
    <property type="protein sequence ID" value="PIS08081.1"/>
    <property type="molecule type" value="Genomic_DNA"/>
</dbReference>
<name>A0A2H0W7L7_9BACT</name>
<dbReference type="Pfam" id="PF07963">
    <property type="entry name" value="N_methyl"/>
    <property type="match status" value="1"/>
</dbReference>
<gene>
    <name evidence="3" type="ORF">COT78_00060</name>
</gene>
<keyword evidence="2" id="KW-0812">Transmembrane</keyword>
<organism evidence="3 4">
    <name type="scientific">Candidatus Berkelbacteria bacterium CG10_big_fil_rev_8_21_14_0_10_43_13</name>
    <dbReference type="NCBI Taxonomy" id="1974514"/>
    <lineage>
        <taxon>Bacteria</taxon>
        <taxon>Candidatus Berkelbacteria</taxon>
    </lineage>
</organism>
<evidence type="ECO:0000256" key="1">
    <source>
        <dbReference type="ARBA" id="ARBA00022481"/>
    </source>
</evidence>
<evidence type="ECO:0000313" key="3">
    <source>
        <dbReference type="EMBL" id="PIS08081.1"/>
    </source>
</evidence>
<dbReference type="PANTHER" id="PTHR30093">
    <property type="entry name" value="GENERAL SECRETION PATHWAY PROTEIN G"/>
    <property type="match status" value="1"/>
</dbReference>
<keyword evidence="2" id="KW-0472">Membrane</keyword>
<dbReference type="GO" id="GO:0015627">
    <property type="term" value="C:type II protein secretion system complex"/>
    <property type="evidence" value="ECO:0007669"/>
    <property type="project" value="InterPro"/>
</dbReference>
<protein>
    <recommendedName>
        <fullName evidence="5">Type II secretion system protein GspG C-terminal domain-containing protein</fullName>
    </recommendedName>
</protein>
<comment type="caution">
    <text evidence="3">The sequence shown here is derived from an EMBL/GenBank/DDBJ whole genome shotgun (WGS) entry which is preliminary data.</text>
</comment>
<evidence type="ECO:0008006" key="5">
    <source>
        <dbReference type="Google" id="ProtNLM"/>
    </source>
</evidence>
<dbReference type="SUPFAM" id="SSF54523">
    <property type="entry name" value="Pili subunits"/>
    <property type="match status" value="1"/>
</dbReference>
<keyword evidence="1" id="KW-0488">Methylation</keyword>
<dbReference type="AlphaFoldDB" id="A0A2H0W7L7"/>
<dbReference type="NCBIfam" id="TIGR02532">
    <property type="entry name" value="IV_pilin_GFxxxE"/>
    <property type="match status" value="1"/>
</dbReference>
<dbReference type="PRINTS" id="PR00813">
    <property type="entry name" value="BCTERIALGSPG"/>
</dbReference>
<dbReference type="Gene3D" id="3.30.700.10">
    <property type="entry name" value="Glycoprotein, Type 4 Pilin"/>
    <property type="match status" value="1"/>
</dbReference>
<dbReference type="Proteomes" id="UP000231382">
    <property type="component" value="Unassembled WGS sequence"/>
</dbReference>
<dbReference type="InterPro" id="IPR000983">
    <property type="entry name" value="Bac_GSPG_pilin"/>
</dbReference>